<feature type="compositionally biased region" description="Basic and acidic residues" evidence="1">
    <location>
        <begin position="44"/>
        <end position="54"/>
    </location>
</feature>
<gene>
    <name evidence="2" type="ORF">GUJ93_ZPchr0014g47480</name>
</gene>
<reference evidence="2" key="2">
    <citation type="submission" date="2021-02" db="EMBL/GenBank/DDBJ databases">
        <authorList>
            <person name="Kimball J.A."/>
            <person name="Haas M.W."/>
            <person name="Macchietto M."/>
            <person name="Kono T."/>
            <person name="Duquette J."/>
            <person name="Shao M."/>
        </authorList>
    </citation>
    <scope>NUCLEOTIDE SEQUENCE</scope>
    <source>
        <tissue evidence="2">Fresh leaf tissue</tissue>
    </source>
</reference>
<dbReference type="EMBL" id="JAAALK010000086">
    <property type="protein sequence ID" value="KAG8082890.1"/>
    <property type="molecule type" value="Genomic_DNA"/>
</dbReference>
<proteinExistence type="predicted"/>
<protein>
    <submittedName>
        <fullName evidence="2">Uncharacterized protein</fullName>
    </submittedName>
</protein>
<evidence type="ECO:0000313" key="3">
    <source>
        <dbReference type="Proteomes" id="UP000729402"/>
    </source>
</evidence>
<evidence type="ECO:0000256" key="1">
    <source>
        <dbReference type="SAM" id="MobiDB-lite"/>
    </source>
</evidence>
<feature type="compositionally biased region" description="Basic and acidic residues" evidence="1">
    <location>
        <begin position="24"/>
        <end position="34"/>
    </location>
</feature>
<evidence type="ECO:0000313" key="2">
    <source>
        <dbReference type="EMBL" id="KAG8082890.1"/>
    </source>
</evidence>
<dbReference type="Proteomes" id="UP000729402">
    <property type="component" value="Unassembled WGS sequence"/>
</dbReference>
<accession>A0A8J5VV85</accession>
<feature type="compositionally biased region" description="Low complexity" evidence="1">
    <location>
        <begin position="86"/>
        <end position="110"/>
    </location>
</feature>
<keyword evidence="3" id="KW-1185">Reference proteome</keyword>
<feature type="region of interest" description="Disordered" evidence="1">
    <location>
        <begin position="1"/>
        <end position="117"/>
    </location>
</feature>
<dbReference type="AlphaFoldDB" id="A0A8J5VV85"/>
<comment type="caution">
    <text evidence="2">The sequence shown here is derived from an EMBL/GenBank/DDBJ whole genome shotgun (WGS) entry which is preliminary data.</text>
</comment>
<reference evidence="2" key="1">
    <citation type="journal article" date="2021" name="bioRxiv">
        <title>Whole Genome Assembly and Annotation of Northern Wild Rice, Zizania palustris L., Supports a Whole Genome Duplication in the Zizania Genus.</title>
        <authorList>
            <person name="Haas M."/>
            <person name="Kono T."/>
            <person name="Macchietto M."/>
            <person name="Millas R."/>
            <person name="McGilp L."/>
            <person name="Shao M."/>
            <person name="Duquette J."/>
            <person name="Hirsch C.N."/>
            <person name="Kimball J."/>
        </authorList>
    </citation>
    <scope>NUCLEOTIDE SEQUENCE</scope>
    <source>
        <tissue evidence="2">Fresh leaf tissue</tissue>
    </source>
</reference>
<name>A0A8J5VV85_ZIZPA</name>
<organism evidence="2 3">
    <name type="scientific">Zizania palustris</name>
    <name type="common">Northern wild rice</name>
    <dbReference type="NCBI Taxonomy" id="103762"/>
    <lineage>
        <taxon>Eukaryota</taxon>
        <taxon>Viridiplantae</taxon>
        <taxon>Streptophyta</taxon>
        <taxon>Embryophyta</taxon>
        <taxon>Tracheophyta</taxon>
        <taxon>Spermatophyta</taxon>
        <taxon>Magnoliopsida</taxon>
        <taxon>Liliopsida</taxon>
        <taxon>Poales</taxon>
        <taxon>Poaceae</taxon>
        <taxon>BOP clade</taxon>
        <taxon>Oryzoideae</taxon>
        <taxon>Oryzeae</taxon>
        <taxon>Zizaniinae</taxon>
        <taxon>Zizania</taxon>
    </lineage>
</organism>
<sequence>MKPANPGRGEAVRRRRGRTGAAPVREKQEEEGKARGSSNQTRGRRSERCGEAVRRRNKFTSRRDGSTQNKATSPAAASVTNAAKPAGARVAADSSSVADAGASAAGPGDSEVGLRELRGPTALVPLWETGLGRRSERETRALARGPWSAWRQVPRPGQRAVVKVPMPVARWREEASPVEWRGVGRPVGLVLPEVERRREAVLPEVAWLEEERSLPEEVQRREARTWQAEVTWQPAVVRLPWSAEASWQPAEPTRRWSELPPIPEAPRQLWSVLRPRPVAVRRRQQ</sequence>